<reference evidence="1 2" key="1">
    <citation type="submission" date="2018-09" db="EMBL/GenBank/DDBJ databases">
        <title>Characterization of the phylogenetic diversity of five novel species belonging to the genus Bifidobacterium.</title>
        <authorList>
            <person name="Lugli G.A."/>
            <person name="Duranti S."/>
            <person name="Milani C."/>
        </authorList>
    </citation>
    <scope>NUCLEOTIDE SEQUENCE [LARGE SCALE GENOMIC DNA]</scope>
    <source>
        <strain evidence="1 2">2028B</strain>
    </source>
</reference>
<dbReference type="InterPro" id="IPR012675">
    <property type="entry name" value="Beta-grasp_dom_sf"/>
</dbReference>
<evidence type="ECO:0000313" key="1">
    <source>
        <dbReference type="EMBL" id="RSX50620.1"/>
    </source>
</evidence>
<protein>
    <submittedName>
        <fullName evidence="1">Thiamine biosynthesis protein ThiS</fullName>
    </submittedName>
</protein>
<keyword evidence="2" id="KW-1185">Reference proteome</keyword>
<evidence type="ECO:0000313" key="2">
    <source>
        <dbReference type="Proteomes" id="UP000288607"/>
    </source>
</evidence>
<name>A0A430FCS6_9BIFI</name>
<gene>
    <name evidence="1" type="ORF">D2E23_1285</name>
</gene>
<dbReference type="CDD" id="cd00565">
    <property type="entry name" value="Ubl_ThiS"/>
    <property type="match status" value="1"/>
</dbReference>
<dbReference type="PANTHER" id="PTHR34472">
    <property type="entry name" value="SULFUR CARRIER PROTEIN THIS"/>
    <property type="match status" value="1"/>
</dbReference>
<dbReference type="Gene3D" id="3.10.20.30">
    <property type="match status" value="1"/>
</dbReference>
<dbReference type="InterPro" id="IPR003749">
    <property type="entry name" value="ThiS/MoaD-like"/>
</dbReference>
<comment type="caution">
    <text evidence="1">The sequence shown here is derived from an EMBL/GenBank/DDBJ whole genome shotgun (WGS) entry which is preliminary data.</text>
</comment>
<dbReference type="EMBL" id="QXGJ01000006">
    <property type="protein sequence ID" value="RSX50620.1"/>
    <property type="molecule type" value="Genomic_DNA"/>
</dbReference>
<dbReference type="SUPFAM" id="SSF54285">
    <property type="entry name" value="MoaD/ThiS"/>
    <property type="match status" value="1"/>
</dbReference>
<organism evidence="1 2">
    <name type="scientific">Bifidobacterium callimiconis</name>
    <dbReference type="NCBI Taxonomy" id="2306973"/>
    <lineage>
        <taxon>Bacteria</taxon>
        <taxon>Bacillati</taxon>
        <taxon>Actinomycetota</taxon>
        <taxon>Actinomycetes</taxon>
        <taxon>Bifidobacteriales</taxon>
        <taxon>Bifidobacteriaceae</taxon>
        <taxon>Bifidobacterium</taxon>
    </lineage>
</organism>
<dbReference type="Proteomes" id="UP000288607">
    <property type="component" value="Unassembled WGS sequence"/>
</dbReference>
<dbReference type="NCBIfam" id="TIGR01683">
    <property type="entry name" value="thiS"/>
    <property type="match status" value="1"/>
</dbReference>
<dbReference type="Pfam" id="PF02597">
    <property type="entry name" value="ThiS"/>
    <property type="match status" value="1"/>
</dbReference>
<dbReference type="AlphaFoldDB" id="A0A430FCS6"/>
<sequence>MQVNGEQVTLDKAVSVADYLEQHGYRAERVAVELDGAIVPRDKRADVMLGDQSVMEIVQFVQGG</sequence>
<dbReference type="PANTHER" id="PTHR34472:SF1">
    <property type="entry name" value="SULFUR CARRIER PROTEIN THIS"/>
    <property type="match status" value="1"/>
</dbReference>
<dbReference type="OrthoDB" id="163636at2"/>
<dbReference type="InterPro" id="IPR010035">
    <property type="entry name" value="Thi_S"/>
</dbReference>
<dbReference type="InterPro" id="IPR016155">
    <property type="entry name" value="Mopterin_synth/thiamin_S_b"/>
</dbReference>
<accession>A0A430FCS6</accession>
<proteinExistence type="predicted"/>
<dbReference type="RefSeq" id="WP_126030157.1">
    <property type="nucleotide sequence ID" value="NZ_JAFEJY010000002.1"/>
</dbReference>